<dbReference type="InParanoid" id="A0A0D1YT30"/>
<dbReference type="STRING" id="253628.A0A0D1YT30"/>
<feature type="transmembrane region" description="Helical" evidence="6">
    <location>
        <begin position="108"/>
        <end position="135"/>
    </location>
</feature>
<sequence length="395" mass="43865">MASSPTSTLVALIPAPSGYVVNFDDPQRKAVPGCFWITSIGLVLATFFYFMRVYTKVRIVKDFNAEDWCITISFFFSICTQALLFNCWATKTCMVHAWEMPISTYNRFAAITVASASLYVPCLTFAKYSLLLFYYRMSHLRWLRVVSVAVMGFITCYSIANIFALIFPCHPIAKTWDVTITEGSCINRGAVYIVTAVTNIVTDLLLLIIPIPIVWKLQMPFIQKIGLVFIFIVGSLTCITSIVRLTTLLPTLTSVDQPWAVAIPSIWAGVEANLVIICCSIPSIRLFIRHFAPRLIGEYSFSRTRATGTSGNGRNTLGSMVHDKSKARSSYGRMGTSDADVDVELQSTAPKVWSECHRASTGKRDEHVTYIEDSTPPSTLNEEGITGIIVTKTFG</sequence>
<evidence type="ECO:0000313" key="9">
    <source>
        <dbReference type="Proteomes" id="UP000053259"/>
    </source>
</evidence>
<evidence type="ECO:0000256" key="1">
    <source>
        <dbReference type="ARBA" id="ARBA00004141"/>
    </source>
</evidence>
<dbReference type="GeneID" id="27313071"/>
<protein>
    <recommendedName>
        <fullName evidence="7">Rhodopsin domain-containing protein</fullName>
    </recommendedName>
</protein>
<evidence type="ECO:0000256" key="6">
    <source>
        <dbReference type="SAM" id="Phobius"/>
    </source>
</evidence>
<evidence type="ECO:0000256" key="2">
    <source>
        <dbReference type="ARBA" id="ARBA00022692"/>
    </source>
</evidence>
<evidence type="ECO:0000313" key="8">
    <source>
        <dbReference type="EMBL" id="KIW03797.1"/>
    </source>
</evidence>
<feature type="transmembrane region" description="Helical" evidence="6">
    <location>
        <begin position="190"/>
        <end position="215"/>
    </location>
</feature>
<feature type="transmembrane region" description="Helical" evidence="6">
    <location>
        <begin position="227"/>
        <end position="246"/>
    </location>
</feature>
<keyword evidence="9" id="KW-1185">Reference proteome</keyword>
<evidence type="ECO:0000256" key="3">
    <source>
        <dbReference type="ARBA" id="ARBA00022989"/>
    </source>
</evidence>
<name>A0A0D1YT30_9PEZI</name>
<feature type="transmembrane region" description="Helical" evidence="6">
    <location>
        <begin position="266"/>
        <end position="288"/>
    </location>
</feature>
<organism evidence="8 9">
    <name type="scientific">Verruconis gallopava</name>
    <dbReference type="NCBI Taxonomy" id="253628"/>
    <lineage>
        <taxon>Eukaryota</taxon>
        <taxon>Fungi</taxon>
        <taxon>Dikarya</taxon>
        <taxon>Ascomycota</taxon>
        <taxon>Pezizomycotina</taxon>
        <taxon>Dothideomycetes</taxon>
        <taxon>Pleosporomycetidae</taxon>
        <taxon>Venturiales</taxon>
        <taxon>Sympoventuriaceae</taxon>
        <taxon>Verruconis</taxon>
    </lineage>
</organism>
<dbReference type="OrthoDB" id="5342292at2759"/>
<dbReference type="Proteomes" id="UP000053259">
    <property type="component" value="Unassembled WGS sequence"/>
</dbReference>
<dbReference type="InterPro" id="IPR052337">
    <property type="entry name" value="SAT4-like"/>
</dbReference>
<keyword evidence="3 6" id="KW-1133">Transmembrane helix</keyword>
<comment type="similarity">
    <text evidence="5">Belongs to the SAT4 family.</text>
</comment>
<dbReference type="PANTHER" id="PTHR33048">
    <property type="entry name" value="PTH11-LIKE INTEGRAL MEMBRANE PROTEIN (AFU_ORTHOLOGUE AFUA_5G11245)"/>
    <property type="match status" value="1"/>
</dbReference>
<accession>A0A0D1YT30</accession>
<dbReference type="PANTHER" id="PTHR33048:SF124">
    <property type="entry name" value="INTEGRAL MEMBRANE PROTEIN"/>
    <property type="match status" value="1"/>
</dbReference>
<dbReference type="InterPro" id="IPR049326">
    <property type="entry name" value="Rhodopsin_dom_fungi"/>
</dbReference>
<feature type="domain" description="Rhodopsin" evidence="7">
    <location>
        <begin position="51"/>
        <end position="289"/>
    </location>
</feature>
<feature type="transmembrane region" description="Helical" evidence="6">
    <location>
        <begin position="67"/>
        <end position="88"/>
    </location>
</feature>
<feature type="transmembrane region" description="Helical" evidence="6">
    <location>
        <begin position="35"/>
        <end position="55"/>
    </location>
</feature>
<dbReference type="AlphaFoldDB" id="A0A0D1YT30"/>
<evidence type="ECO:0000256" key="4">
    <source>
        <dbReference type="ARBA" id="ARBA00023136"/>
    </source>
</evidence>
<keyword evidence="4 6" id="KW-0472">Membrane</keyword>
<dbReference type="GO" id="GO:0016020">
    <property type="term" value="C:membrane"/>
    <property type="evidence" value="ECO:0007669"/>
    <property type="project" value="UniProtKB-SubCell"/>
</dbReference>
<dbReference type="RefSeq" id="XP_016213666.1">
    <property type="nucleotide sequence ID" value="XM_016358565.1"/>
</dbReference>
<feature type="transmembrane region" description="Helical" evidence="6">
    <location>
        <begin position="142"/>
        <end position="167"/>
    </location>
</feature>
<dbReference type="EMBL" id="KN847543">
    <property type="protein sequence ID" value="KIW03797.1"/>
    <property type="molecule type" value="Genomic_DNA"/>
</dbReference>
<evidence type="ECO:0000256" key="5">
    <source>
        <dbReference type="ARBA" id="ARBA00038359"/>
    </source>
</evidence>
<dbReference type="Pfam" id="PF20684">
    <property type="entry name" value="Fung_rhodopsin"/>
    <property type="match status" value="1"/>
</dbReference>
<proteinExistence type="inferred from homology"/>
<reference evidence="8 9" key="1">
    <citation type="submission" date="2015-01" db="EMBL/GenBank/DDBJ databases">
        <title>The Genome Sequence of Ochroconis gallopava CBS43764.</title>
        <authorList>
            <consortium name="The Broad Institute Genomics Platform"/>
            <person name="Cuomo C."/>
            <person name="de Hoog S."/>
            <person name="Gorbushina A."/>
            <person name="Stielow B."/>
            <person name="Teixiera M."/>
            <person name="Abouelleil A."/>
            <person name="Chapman S.B."/>
            <person name="Priest M."/>
            <person name="Young S.K."/>
            <person name="Wortman J."/>
            <person name="Nusbaum C."/>
            <person name="Birren B."/>
        </authorList>
    </citation>
    <scope>NUCLEOTIDE SEQUENCE [LARGE SCALE GENOMIC DNA]</scope>
    <source>
        <strain evidence="8 9">CBS 43764</strain>
    </source>
</reference>
<evidence type="ECO:0000259" key="7">
    <source>
        <dbReference type="Pfam" id="PF20684"/>
    </source>
</evidence>
<dbReference type="VEuPathDB" id="FungiDB:PV09_05098"/>
<keyword evidence="2 6" id="KW-0812">Transmembrane</keyword>
<dbReference type="HOGENOM" id="CLU_028200_12_0_1"/>
<gene>
    <name evidence="8" type="ORF">PV09_05098</name>
</gene>
<comment type="subcellular location">
    <subcellularLocation>
        <location evidence="1">Membrane</location>
        <topology evidence="1">Multi-pass membrane protein</topology>
    </subcellularLocation>
</comment>